<proteinExistence type="predicted"/>
<name>A0ACC1P744_9PEZI</name>
<dbReference type="Proteomes" id="UP001143856">
    <property type="component" value="Unassembled WGS sequence"/>
</dbReference>
<accession>A0ACC1P744</accession>
<sequence>MSRYLELNQAINDLAYSELRPPSRGASPDALDEEAIMEENAREFYRFELALPAISGTRDRLLQYANTCNSKELESKDHKDQIWNTVREGLKNEVIHTGHKIQSDGGIDNGPEAKFGQFVDSFSMTGLPDPNLRLSLFPASVNGWVAEVTRKTGLNQLMEWGVRKLFSPSPPEPPSSRHENERIECSIQAAEALYDFLAPQQCPANQHIALLQLSGFHNSSHGNAVFDMFLSCSGLEPHYPLEKCFNICHKMQTARARQIPLRLSFSLRRLWVSSSNPRLLPAHEKSVKCVRLENLLQEGVLKTSELGDSLKKFRLAVRLASSLHKLYSGSWIQQEWNAKSVHIVQNGNVRPIEMLDEAYILCVFSKERPQLDKHASRWEQHDSTEACPRFFLELAQLLVDIVNGERHHPPFIDEPARWYDALANDVRRNIEDRLMGKYWMAIENCLLYSAHDESESRRNPDGKRRAQEIIKEHIVRYLQDNLDLWEQQHPNQILDSHIKNERQYSYGQIQTSKNTNTGQIAPRQSPGDLPGIGEANQQTRRVVEPEFCLWSDKDDDWEILNEPIAETSTNSFNSYMKKFLGSFIEPLPQPIGDSKVNRRVRIAIIDTGFYQDMSDTYFLPPKVMKRIIGRQNFFSPDDTAPDPENWEDNHGHGTQIARLLLRYAPRAEILIAKISDSKSLKNSKKESLLQAFRWAVHGGADIINLSFGLGSKPDRMLAQEIETMVVKKKLIFAASSNTGQFGGRAWPATAPGVFAIHATNEHGTVDTDMNPEPLPSKDNFATLGCKIESYWNGHFRSISGTSFAAPIAAAIAANIIEFIRRQLPDVAEEFTSYRIMRGLFRDHMTMNSTGGIYHKFKPWAKGLWDEENEMEDVCKELRRIHRIYTYGY</sequence>
<protein>
    <submittedName>
        <fullName evidence="1">Uncharacterized protein</fullName>
    </submittedName>
</protein>
<evidence type="ECO:0000313" key="2">
    <source>
        <dbReference type="Proteomes" id="UP001143856"/>
    </source>
</evidence>
<dbReference type="EMBL" id="JAPDGR010000807">
    <property type="protein sequence ID" value="KAJ2987334.1"/>
    <property type="molecule type" value="Genomic_DNA"/>
</dbReference>
<gene>
    <name evidence="1" type="ORF">NUW58_g4566</name>
</gene>
<evidence type="ECO:0000313" key="1">
    <source>
        <dbReference type="EMBL" id="KAJ2987334.1"/>
    </source>
</evidence>
<organism evidence="1 2">
    <name type="scientific">Xylaria curta</name>
    <dbReference type="NCBI Taxonomy" id="42375"/>
    <lineage>
        <taxon>Eukaryota</taxon>
        <taxon>Fungi</taxon>
        <taxon>Dikarya</taxon>
        <taxon>Ascomycota</taxon>
        <taxon>Pezizomycotina</taxon>
        <taxon>Sordariomycetes</taxon>
        <taxon>Xylariomycetidae</taxon>
        <taxon>Xylariales</taxon>
        <taxon>Xylariaceae</taxon>
        <taxon>Xylaria</taxon>
    </lineage>
</organism>
<comment type="caution">
    <text evidence="1">The sequence shown here is derived from an EMBL/GenBank/DDBJ whole genome shotgun (WGS) entry which is preliminary data.</text>
</comment>
<keyword evidence="2" id="KW-1185">Reference proteome</keyword>
<reference evidence="1" key="1">
    <citation type="submission" date="2022-10" db="EMBL/GenBank/DDBJ databases">
        <title>Genome Sequence of Xylaria curta.</title>
        <authorList>
            <person name="Buettner E."/>
        </authorList>
    </citation>
    <scope>NUCLEOTIDE SEQUENCE</scope>
    <source>
        <strain evidence="1">Babe10</strain>
    </source>
</reference>